<comment type="caution">
    <text evidence="3">The sequence shown here is derived from an EMBL/GenBank/DDBJ whole genome shotgun (WGS) entry which is preliminary data.</text>
</comment>
<dbReference type="STRING" id="2018661.A0A2A2KPE1"/>
<dbReference type="PRINTS" id="PR00449">
    <property type="entry name" value="RASTRNSFRMNG"/>
</dbReference>
<dbReference type="Gene3D" id="3.40.50.300">
    <property type="entry name" value="P-loop containing nucleotide triphosphate hydrolases"/>
    <property type="match status" value="1"/>
</dbReference>
<dbReference type="Pfam" id="PF00071">
    <property type="entry name" value="Ras"/>
    <property type="match status" value="1"/>
</dbReference>
<dbReference type="SMART" id="SM00176">
    <property type="entry name" value="RAN"/>
    <property type="match status" value="1"/>
</dbReference>
<dbReference type="SMART" id="SM00173">
    <property type="entry name" value="RAS"/>
    <property type="match status" value="1"/>
</dbReference>
<dbReference type="PROSITE" id="PS51419">
    <property type="entry name" value="RAB"/>
    <property type="match status" value="1"/>
</dbReference>
<evidence type="ECO:0000313" key="3">
    <source>
        <dbReference type="EMBL" id="PAV75834.1"/>
    </source>
</evidence>
<dbReference type="SMART" id="SM00174">
    <property type="entry name" value="RHO"/>
    <property type="match status" value="1"/>
</dbReference>
<evidence type="ECO:0008006" key="5">
    <source>
        <dbReference type="Google" id="ProtNLM"/>
    </source>
</evidence>
<dbReference type="InterPro" id="IPR027417">
    <property type="entry name" value="P-loop_NTPase"/>
</dbReference>
<dbReference type="PANTHER" id="PTHR47978">
    <property type="match status" value="1"/>
</dbReference>
<dbReference type="NCBIfam" id="TIGR00231">
    <property type="entry name" value="small_GTP"/>
    <property type="match status" value="1"/>
</dbReference>
<dbReference type="InterPro" id="IPR001806">
    <property type="entry name" value="Small_GTPase"/>
</dbReference>
<sequence>MDNNGADDEKNIKIVVCGDGSSGKTSICSRFAKETFDKNYHQTMGLDFYSRRLTMPGDIHVLLQVWDIGGQSIASEMIDKYIAGAQAALIVYDVTNMRSFDNVQDWLQVVKRVTKNEEKPPHIALVGNKTDLEQKRVVTVEAHNTLAKKHDMMPMYVSAKTGDSVLMLFRQTVADLLKIVLSKADQEADIVVVEGEIQSDARGARRRVDHSQNSNVCNVM</sequence>
<dbReference type="GO" id="GO:0005525">
    <property type="term" value="F:GTP binding"/>
    <property type="evidence" value="ECO:0007669"/>
    <property type="project" value="InterPro"/>
</dbReference>
<protein>
    <recommendedName>
        <fullName evidence="5">Ras-related protein Rab-28</fullName>
    </recommendedName>
</protein>
<dbReference type="AlphaFoldDB" id="A0A2A2KPE1"/>
<dbReference type="OrthoDB" id="6585768at2759"/>
<dbReference type="InterPro" id="IPR005225">
    <property type="entry name" value="Small_GTP-bd"/>
</dbReference>
<name>A0A2A2KPE1_9BILA</name>
<reference evidence="3 4" key="1">
    <citation type="journal article" date="2017" name="Curr. Biol.">
        <title>Genome architecture and evolution of a unichromosomal asexual nematode.</title>
        <authorList>
            <person name="Fradin H."/>
            <person name="Zegar C."/>
            <person name="Gutwein M."/>
            <person name="Lucas J."/>
            <person name="Kovtun M."/>
            <person name="Corcoran D."/>
            <person name="Baugh L.R."/>
            <person name="Kiontke K."/>
            <person name="Gunsalus K."/>
            <person name="Fitch D.H."/>
            <person name="Piano F."/>
        </authorList>
    </citation>
    <scope>NUCLEOTIDE SEQUENCE [LARGE SCALE GENOMIC DNA]</scope>
    <source>
        <strain evidence="3">PF1309</strain>
    </source>
</reference>
<dbReference type="Proteomes" id="UP000218231">
    <property type="component" value="Unassembled WGS sequence"/>
</dbReference>
<dbReference type="FunFam" id="3.40.50.300:FF:001508">
    <property type="entry name" value="Small GTP-binding protein Rab28, putative"/>
    <property type="match status" value="1"/>
</dbReference>
<comment type="similarity">
    <text evidence="1">Belongs to the small GTPase superfamily. Rab family.</text>
</comment>
<gene>
    <name evidence="3" type="ORF">WR25_14132</name>
</gene>
<dbReference type="SMART" id="SM00175">
    <property type="entry name" value="RAB"/>
    <property type="match status" value="1"/>
</dbReference>
<organism evidence="3 4">
    <name type="scientific">Diploscapter pachys</name>
    <dbReference type="NCBI Taxonomy" id="2018661"/>
    <lineage>
        <taxon>Eukaryota</taxon>
        <taxon>Metazoa</taxon>
        <taxon>Ecdysozoa</taxon>
        <taxon>Nematoda</taxon>
        <taxon>Chromadorea</taxon>
        <taxon>Rhabditida</taxon>
        <taxon>Rhabditina</taxon>
        <taxon>Rhabditomorpha</taxon>
        <taxon>Rhabditoidea</taxon>
        <taxon>Rhabditidae</taxon>
        <taxon>Diploscapter</taxon>
    </lineage>
</organism>
<evidence type="ECO:0000256" key="1">
    <source>
        <dbReference type="ARBA" id="ARBA00006270"/>
    </source>
</evidence>
<dbReference type="EMBL" id="LIAE01008027">
    <property type="protein sequence ID" value="PAV75834.1"/>
    <property type="molecule type" value="Genomic_DNA"/>
</dbReference>
<keyword evidence="2" id="KW-0547">Nucleotide-binding</keyword>
<dbReference type="GO" id="GO:0003924">
    <property type="term" value="F:GTPase activity"/>
    <property type="evidence" value="ECO:0007669"/>
    <property type="project" value="InterPro"/>
</dbReference>
<evidence type="ECO:0000256" key="2">
    <source>
        <dbReference type="ARBA" id="ARBA00022741"/>
    </source>
</evidence>
<dbReference type="PROSITE" id="PS51421">
    <property type="entry name" value="RAS"/>
    <property type="match status" value="1"/>
</dbReference>
<proteinExistence type="inferred from homology"/>
<keyword evidence="4" id="KW-1185">Reference proteome</keyword>
<dbReference type="SUPFAM" id="SSF52540">
    <property type="entry name" value="P-loop containing nucleoside triphosphate hydrolases"/>
    <property type="match status" value="1"/>
</dbReference>
<accession>A0A2A2KPE1</accession>
<evidence type="ECO:0000313" key="4">
    <source>
        <dbReference type="Proteomes" id="UP000218231"/>
    </source>
</evidence>